<gene>
    <name evidence="2" type="ORF">FM110_11765</name>
</gene>
<feature type="domain" description="Elongation factor G-binding protein C-terminal treble-clef zinc-finger" evidence="1">
    <location>
        <begin position="8"/>
        <end position="163"/>
    </location>
</feature>
<evidence type="ECO:0000259" key="1">
    <source>
        <dbReference type="Pfam" id="PF16571"/>
    </source>
</evidence>
<protein>
    <recommendedName>
        <fullName evidence="1">Elongation factor G-binding protein C-terminal treble-clef zinc-finger domain-containing protein</fullName>
    </recommendedName>
</protein>
<proteinExistence type="predicted"/>
<accession>A0A1X6X687</accession>
<dbReference type="Pfam" id="PF16571">
    <property type="entry name" value="FBP_C"/>
    <property type="match status" value="1"/>
</dbReference>
<evidence type="ECO:0000313" key="3">
    <source>
        <dbReference type="Proteomes" id="UP000195981"/>
    </source>
</evidence>
<dbReference type="OrthoDB" id="4171838at2"/>
<sequence>MRALTETQIRDSLVNTTVRETRQAVLPDLDAVRWDQIEYLGWRDPKRDLVAYVVAEVDGEVVGICLRTQPPSAHRRKMMCAWCQDVTIADPAVLYVARRAGAAGRKGDTIGTAVCAGFRCSANVRRAPSITEVSGASEEEKAYWTSLRIEELRTRVAGFVREVAASA</sequence>
<dbReference type="InterPro" id="IPR032330">
    <property type="entry name" value="EF-G-binding_C"/>
</dbReference>
<organism evidence="2 3">
    <name type="scientific">Brachybacterium nesterenkovii</name>
    <dbReference type="NCBI Taxonomy" id="47847"/>
    <lineage>
        <taxon>Bacteria</taxon>
        <taxon>Bacillati</taxon>
        <taxon>Actinomycetota</taxon>
        <taxon>Actinomycetes</taxon>
        <taxon>Micrococcales</taxon>
        <taxon>Dermabacteraceae</taxon>
        <taxon>Brachybacterium</taxon>
    </lineage>
</organism>
<evidence type="ECO:0000313" key="2">
    <source>
        <dbReference type="EMBL" id="SLM94708.1"/>
    </source>
</evidence>
<dbReference type="EMBL" id="FWFG01000101">
    <property type="protein sequence ID" value="SLM94708.1"/>
    <property type="molecule type" value="Genomic_DNA"/>
</dbReference>
<keyword evidence="3" id="KW-1185">Reference proteome</keyword>
<dbReference type="AlphaFoldDB" id="A0A1X6X687"/>
<dbReference type="Proteomes" id="UP000195981">
    <property type="component" value="Unassembled WGS sequence"/>
</dbReference>
<reference evidence="2 3" key="1">
    <citation type="submission" date="2017-02" db="EMBL/GenBank/DDBJ databases">
        <authorList>
            <person name="Peterson S.W."/>
        </authorList>
    </citation>
    <scope>NUCLEOTIDE SEQUENCE [LARGE SCALE GENOMIC DNA]</scope>
    <source>
        <strain evidence="2 3">CIP104813</strain>
    </source>
</reference>
<dbReference type="RefSeq" id="WP_087104947.1">
    <property type="nucleotide sequence ID" value="NZ_FWFG01000101.1"/>
</dbReference>
<name>A0A1X6X687_9MICO</name>